<comment type="caution">
    <text evidence="7">The sequence shown here is derived from an EMBL/GenBank/DDBJ whole genome shotgun (WGS) entry which is preliminary data.</text>
</comment>
<dbReference type="Gene3D" id="1.20.1080.10">
    <property type="entry name" value="Glycerol uptake facilitator protein"/>
    <property type="match status" value="1"/>
</dbReference>
<organism evidence="7 8">
    <name type="scientific">Halomarina rubra</name>
    <dbReference type="NCBI Taxonomy" id="2071873"/>
    <lineage>
        <taxon>Archaea</taxon>
        <taxon>Methanobacteriati</taxon>
        <taxon>Methanobacteriota</taxon>
        <taxon>Stenosarchaea group</taxon>
        <taxon>Halobacteria</taxon>
        <taxon>Halobacteriales</taxon>
        <taxon>Natronomonadaceae</taxon>
        <taxon>Halomarina</taxon>
    </lineage>
</organism>
<dbReference type="PANTHER" id="PTHR30520:SF2">
    <property type="entry name" value="INNER MEMBRANE PROTEIN YFDC"/>
    <property type="match status" value="1"/>
</dbReference>
<dbReference type="GO" id="GO:0016020">
    <property type="term" value="C:membrane"/>
    <property type="evidence" value="ECO:0007669"/>
    <property type="project" value="UniProtKB-SubCell"/>
</dbReference>
<evidence type="ECO:0000256" key="3">
    <source>
        <dbReference type="ARBA" id="ARBA00022989"/>
    </source>
</evidence>
<dbReference type="AlphaFoldDB" id="A0ABD6AY10"/>
<evidence type="ECO:0000256" key="2">
    <source>
        <dbReference type="ARBA" id="ARBA00022692"/>
    </source>
</evidence>
<dbReference type="InterPro" id="IPR023271">
    <property type="entry name" value="Aquaporin-like"/>
</dbReference>
<keyword evidence="2 6" id="KW-0812">Transmembrane</keyword>
<evidence type="ECO:0000313" key="7">
    <source>
        <dbReference type="EMBL" id="MFD1514497.1"/>
    </source>
</evidence>
<dbReference type="RefSeq" id="WP_369694250.1">
    <property type="nucleotide sequence ID" value="NZ_JALXFV010000007.1"/>
</dbReference>
<evidence type="ECO:0000256" key="5">
    <source>
        <dbReference type="SAM" id="MobiDB-lite"/>
    </source>
</evidence>
<feature type="transmembrane region" description="Helical" evidence="6">
    <location>
        <begin position="204"/>
        <end position="222"/>
    </location>
</feature>
<protein>
    <submittedName>
        <fullName evidence="7">Formate/nitrite transporter family protein</fullName>
    </submittedName>
</protein>
<sequence length="289" mass="30283">MSDVTEESDTSEGESTPEPTLAARQILGRELENALKQIRRPADGLFLSALAAGLNVSFGALLMAMVLTFSGGFESSLVQRFVLANVSTIGFVIVIIGQTELFTAHTTLGVLPVIDRRASLRDLGRLWGIVYIGNLLGCAVFAGLIAVAGPPLDIATPEAVDTLASALIPLSWWEILMSATIAGWLMGLTTWLVAAGRDTVGQVLLIWMITGVIGFGPFHHALLGTTEVLSALFLGTGVTVGGFGRFLLWTTIGNAVGGTVFVALINYGQAIEAGDPGEVDVDPETLGDS</sequence>
<feature type="transmembrane region" description="Helical" evidence="6">
    <location>
        <begin position="126"/>
        <end position="150"/>
    </location>
</feature>
<keyword evidence="8" id="KW-1185">Reference proteome</keyword>
<name>A0ABD6AY10_9EURY</name>
<evidence type="ECO:0000256" key="4">
    <source>
        <dbReference type="ARBA" id="ARBA00023136"/>
    </source>
</evidence>
<dbReference type="Pfam" id="PF01226">
    <property type="entry name" value="Form_Nir_trans"/>
    <property type="match status" value="1"/>
</dbReference>
<keyword evidence="3 6" id="KW-1133">Transmembrane helix</keyword>
<gene>
    <name evidence="7" type="ORF">ACFSBT_14545</name>
</gene>
<evidence type="ECO:0000256" key="6">
    <source>
        <dbReference type="SAM" id="Phobius"/>
    </source>
</evidence>
<accession>A0ABD6AY10</accession>
<feature type="transmembrane region" description="Helical" evidence="6">
    <location>
        <begin position="45"/>
        <end position="69"/>
    </location>
</feature>
<proteinExistence type="predicted"/>
<feature type="transmembrane region" description="Helical" evidence="6">
    <location>
        <begin position="170"/>
        <end position="192"/>
    </location>
</feature>
<feature type="region of interest" description="Disordered" evidence="5">
    <location>
        <begin position="1"/>
        <end position="20"/>
    </location>
</feature>
<dbReference type="InterPro" id="IPR000292">
    <property type="entry name" value="For/NO2_transpt"/>
</dbReference>
<dbReference type="Proteomes" id="UP001597187">
    <property type="component" value="Unassembled WGS sequence"/>
</dbReference>
<evidence type="ECO:0000256" key="1">
    <source>
        <dbReference type="ARBA" id="ARBA00004141"/>
    </source>
</evidence>
<reference evidence="7 8" key="1">
    <citation type="journal article" date="2019" name="Int. J. Syst. Evol. Microbiol.">
        <title>The Global Catalogue of Microorganisms (GCM) 10K type strain sequencing project: providing services to taxonomists for standard genome sequencing and annotation.</title>
        <authorList>
            <consortium name="The Broad Institute Genomics Platform"/>
            <consortium name="The Broad Institute Genome Sequencing Center for Infectious Disease"/>
            <person name="Wu L."/>
            <person name="Ma J."/>
        </authorList>
    </citation>
    <scope>NUCLEOTIDE SEQUENCE [LARGE SCALE GENOMIC DNA]</scope>
    <source>
        <strain evidence="7 8">CGMCC 1.12563</strain>
    </source>
</reference>
<evidence type="ECO:0000313" key="8">
    <source>
        <dbReference type="Proteomes" id="UP001597187"/>
    </source>
</evidence>
<dbReference type="PANTHER" id="PTHR30520">
    <property type="entry name" value="FORMATE TRANSPORTER-RELATED"/>
    <property type="match status" value="1"/>
</dbReference>
<feature type="compositionally biased region" description="Acidic residues" evidence="5">
    <location>
        <begin position="1"/>
        <end position="12"/>
    </location>
</feature>
<comment type="subcellular location">
    <subcellularLocation>
        <location evidence="1">Membrane</location>
        <topology evidence="1">Multi-pass membrane protein</topology>
    </subcellularLocation>
</comment>
<keyword evidence="4 6" id="KW-0472">Membrane</keyword>
<dbReference type="EMBL" id="JBHUDC010000007">
    <property type="protein sequence ID" value="MFD1514497.1"/>
    <property type="molecule type" value="Genomic_DNA"/>
</dbReference>